<dbReference type="GO" id="GO:0003723">
    <property type="term" value="F:RNA binding"/>
    <property type="evidence" value="ECO:0007669"/>
    <property type="project" value="InterPro"/>
</dbReference>
<feature type="repeat" description="PPR" evidence="2">
    <location>
        <begin position="419"/>
        <end position="453"/>
    </location>
</feature>
<proteinExistence type="predicted"/>
<dbReference type="PANTHER" id="PTHR47926:SF463">
    <property type="entry name" value="PENTATRICOPEPTIDE REPEAT-CONTAINING PROTEIN"/>
    <property type="match status" value="1"/>
</dbReference>
<dbReference type="PANTHER" id="PTHR47926">
    <property type="entry name" value="PENTATRICOPEPTIDE REPEAT-CONTAINING PROTEIN"/>
    <property type="match status" value="1"/>
</dbReference>
<dbReference type="AlphaFoldDB" id="A0A5N6R2M8"/>
<keyword evidence="4" id="KW-1185">Reference proteome</keyword>
<sequence length="651" mass="73224">MKEVISTPFISHFARRWCRRVSGHRHIQRFSSIFVRSEMSVSSIGKVKSLRDTLFSLYSHKHVTLNYLKHIHSVLITCGLSQDTFFLAKLLQCLTFCQPTNLSYASLLFDGIASPTTNLWNTMIRAFSTSSQPHMSLAFYARMRQYGVLPDKHTFPLLLKVFSKLKNEDPFQLYAQIVKFGFDFDHFVRNSSISAFANCGYMEDAHRVFGESTQKDVVAWTSLINGYVRNNCALQGLRCFMEMRSTGIRVDEVTVVSLLCAAGMVGDIWFGKSVHGFYVEAGRVQWDVYIGSALVDMYSKCGYCEDAHKVFDEIPRRNVVSWSALIAGYVQCNKYRDALLVFHDMLLEKIKPNQFTLTSILTACAHLGALDQGRWVHEYINMNNVEVNSTLGTALIDMYARCGCIDEALSAFEKLPVKDVYPWTAIINGFAMHGDALSSLNLFSCMLRGGVQPNEVTFIGVLSACSHGGLVDEGRALFGLMRRGYHMEPNVSHYGCMVDLLGRAGYLEEARKMIDDMPMEPSPAVWGALFGAYMIHKAFELGEHIGKHLIKLQTDHSGRYALLANLYSTCHKWEAAAHVRKLMKGAGVGKITGYSWIEVNGVIHEFTNFEKSHLETNDIYAMMDNIIVQLKLAGLLEINLIAFDTNGAETN</sequence>
<dbReference type="NCBIfam" id="TIGR00756">
    <property type="entry name" value="PPR"/>
    <property type="match status" value="3"/>
</dbReference>
<dbReference type="InterPro" id="IPR046960">
    <property type="entry name" value="PPR_At4g14850-like_plant"/>
</dbReference>
<dbReference type="InterPro" id="IPR046848">
    <property type="entry name" value="E_motif"/>
</dbReference>
<dbReference type="InterPro" id="IPR002885">
    <property type="entry name" value="PPR_rpt"/>
</dbReference>
<dbReference type="Pfam" id="PF20431">
    <property type="entry name" value="E_motif"/>
    <property type="match status" value="1"/>
</dbReference>
<evidence type="ECO:0000313" key="3">
    <source>
        <dbReference type="EMBL" id="KAE8022961.1"/>
    </source>
</evidence>
<dbReference type="PROSITE" id="PS51375">
    <property type="entry name" value="PPR"/>
    <property type="match status" value="4"/>
</dbReference>
<evidence type="ECO:0000256" key="2">
    <source>
        <dbReference type="PROSITE-ProRule" id="PRU00708"/>
    </source>
</evidence>
<dbReference type="GO" id="GO:0009451">
    <property type="term" value="P:RNA modification"/>
    <property type="evidence" value="ECO:0007669"/>
    <property type="project" value="InterPro"/>
</dbReference>
<dbReference type="Pfam" id="PF13041">
    <property type="entry name" value="PPR_2"/>
    <property type="match status" value="2"/>
</dbReference>
<evidence type="ECO:0000313" key="4">
    <source>
        <dbReference type="Proteomes" id="UP000327013"/>
    </source>
</evidence>
<dbReference type="Proteomes" id="UP000327013">
    <property type="component" value="Chromosome 3"/>
</dbReference>
<keyword evidence="1" id="KW-0677">Repeat</keyword>
<dbReference type="FunFam" id="1.25.40.10:FF:000242">
    <property type="entry name" value="Pentatricopeptide repeat-containing protein"/>
    <property type="match status" value="1"/>
</dbReference>
<reference evidence="3 4" key="1">
    <citation type="submission" date="2019-06" db="EMBL/GenBank/DDBJ databases">
        <title>A chromosomal-level reference genome of Carpinus fangiana (Coryloideae, Betulaceae).</title>
        <authorList>
            <person name="Yang X."/>
            <person name="Wang Z."/>
            <person name="Zhang L."/>
            <person name="Hao G."/>
            <person name="Liu J."/>
            <person name="Yang Y."/>
        </authorList>
    </citation>
    <scope>NUCLEOTIDE SEQUENCE [LARGE SCALE GENOMIC DNA]</scope>
    <source>
        <strain evidence="3">Cfa_2016G</strain>
        <tissue evidence="3">Leaf</tissue>
    </source>
</reference>
<dbReference type="Pfam" id="PF01535">
    <property type="entry name" value="PPR"/>
    <property type="match status" value="6"/>
</dbReference>
<gene>
    <name evidence="3" type="ORF">FH972_008721</name>
</gene>
<evidence type="ECO:0000256" key="1">
    <source>
        <dbReference type="ARBA" id="ARBA00022737"/>
    </source>
</evidence>
<organism evidence="3 4">
    <name type="scientific">Carpinus fangiana</name>
    <dbReference type="NCBI Taxonomy" id="176857"/>
    <lineage>
        <taxon>Eukaryota</taxon>
        <taxon>Viridiplantae</taxon>
        <taxon>Streptophyta</taxon>
        <taxon>Embryophyta</taxon>
        <taxon>Tracheophyta</taxon>
        <taxon>Spermatophyta</taxon>
        <taxon>Magnoliopsida</taxon>
        <taxon>eudicotyledons</taxon>
        <taxon>Gunneridae</taxon>
        <taxon>Pentapetalae</taxon>
        <taxon>rosids</taxon>
        <taxon>fabids</taxon>
        <taxon>Fagales</taxon>
        <taxon>Betulaceae</taxon>
        <taxon>Carpinus</taxon>
    </lineage>
</organism>
<feature type="repeat" description="PPR" evidence="2">
    <location>
        <begin position="216"/>
        <end position="250"/>
    </location>
</feature>
<dbReference type="FunFam" id="1.25.40.10:FF:000351">
    <property type="entry name" value="Pentatricopeptide repeat-containing protein"/>
    <property type="match status" value="1"/>
</dbReference>
<protein>
    <submittedName>
        <fullName evidence="3">Uncharacterized protein</fullName>
    </submittedName>
</protein>
<dbReference type="InterPro" id="IPR011990">
    <property type="entry name" value="TPR-like_helical_dom_sf"/>
</dbReference>
<feature type="repeat" description="PPR" evidence="2">
    <location>
        <begin position="318"/>
        <end position="352"/>
    </location>
</feature>
<dbReference type="Gene3D" id="1.25.40.10">
    <property type="entry name" value="Tetratricopeptide repeat domain"/>
    <property type="match status" value="4"/>
</dbReference>
<dbReference type="EMBL" id="CM017323">
    <property type="protein sequence ID" value="KAE8022961.1"/>
    <property type="molecule type" value="Genomic_DNA"/>
</dbReference>
<dbReference type="OrthoDB" id="1928216at2759"/>
<accession>A0A5N6R2M8</accession>
<dbReference type="FunFam" id="1.25.40.10:FF:000517">
    <property type="entry name" value="Pentatricopeptide repeat-containing protein At1g50270"/>
    <property type="match status" value="1"/>
</dbReference>
<feature type="repeat" description="PPR" evidence="2">
    <location>
        <begin position="116"/>
        <end position="150"/>
    </location>
</feature>
<name>A0A5N6R2M8_9ROSI</name>